<name>A0A2S2DPZ8_9BURK</name>
<gene>
    <name evidence="2" type="ORF">DIR46_25075</name>
</gene>
<protein>
    <submittedName>
        <fullName evidence="2">Rhs element Vgr protein</fullName>
    </submittedName>
</protein>
<dbReference type="Pfam" id="PF04717">
    <property type="entry name" value="Phage_base_V"/>
    <property type="match status" value="1"/>
</dbReference>
<dbReference type="InterPro" id="IPR006533">
    <property type="entry name" value="T6SS_Vgr_RhsGE"/>
</dbReference>
<accession>A0A2S2DPZ8</accession>
<dbReference type="OrthoDB" id="1907165at2"/>
<evidence type="ECO:0000313" key="2">
    <source>
        <dbReference type="EMBL" id="AWL07378.1"/>
    </source>
</evidence>
<evidence type="ECO:0000259" key="1">
    <source>
        <dbReference type="Pfam" id="PF04717"/>
    </source>
</evidence>
<dbReference type="KEGG" id="mtim:DIR46_25075"/>
<dbReference type="SUPFAM" id="SSF69279">
    <property type="entry name" value="Phage tail proteins"/>
    <property type="match status" value="1"/>
</dbReference>
<dbReference type="RefSeq" id="WP_109347665.1">
    <property type="nucleotide sequence ID" value="NZ_CP029343.1"/>
</dbReference>
<dbReference type="InterPro" id="IPR037026">
    <property type="entry name" value="Vgr_OB-fold_dom_sf"/>
</dbReference>
<dbReference type="Gene3D" id="2.40.50.230">
    <property type="entry name" value="Gp5 N-terminal domain"/>
    <property type="match status" value="1"/>
</dbReference>
<dbReference type="InterPro" id="IPR006531">
    <property type="entry name" value="Gp5/Vgr_OB"/>
</dbReference>
<dbReference type="Proteomes" id="UP000245820">
    <property type="component" value="Chromosome"/>
</dbReference>
<proteinExistence type="predicted"/>
<evidence type="ECO:0000313" key="3">
    <source>
        <dbReference type="Proteomes" id="UP000245820"/>
    </source>
</evidence>
<dbReference type="NCBIfam" id="TIGR01646">
    <property type="entry name" value="vgr_GE"/>
    <property type="match status" value="1"/>
</dbReference>
<sequence>MAQSPLDNTDGDLQVEVTCDGVALPDTARLPSVEITHAVNRIPSARVVVLDDSDVAADLRLALSDGELFKPGAAIEIKVGRGESATDLVFSGIVIRHGVRIGPFGRSRLVVECRDKAIKMTVGRRSANFVDMSDDAILSKLIKAHGLDAVVDATAVTYKELVQYEVSDWDFVLARAEANGLLALVDAGKVTLAAPATSGAAALAVQYGLDLLAFDADIDVRSQLAAVGGVAWDPSTQEIVEQSAGPATLNRQGNLDGATLAGVLGLDNYRLQSAAAVDSEGLKAWTAARQMRAGLARVRGRMRFVGSALAKPGTLLSVSGVGKRFDGDAWLAGVTHMIADGDWTTEAEFGLAPETQSERGELAAPLASGLNAGVSGLQVGVVMKLDADPDAQYKIQVSLPVTKAETAGVWARLAGHYASSGIGHFFLPEIGDEVVLGFLNGDPSHPVILGSVYSSKRKAPYEPTADNFTKALVTRSKLKVEFDDDKKSITIATPGNNTIVLSDDAKSIVLQDQTGNKVTLGTGGITLDSPKDIAITAKGKITLDAVGNVALESKADIKHDALNIASTAKMALTAKGAASAELSASGQTTVKGALIMIN</sequence>
<dbReference type="AlphaFoldDB" id="A0A2S2DPZ8"/>
<organism evidence="2 3">
    <name type="scientific">Massilia oculi</name>
    <dbReference type="NCBI Taxonomy" id="945844"/>
    <lineage>
        <taxon>Bacteria</taxon>
        <taxon>Pseudomonadati</taxon>
        <taxon>Pseudomonadota</taxon>
        <taxon>Betaproteobacteria</taxon>
        <taxon>Burkholderiales</taxon>
        <taxon>Oxalobacteraceae</taxon>
        <taxon>Telluria group</taxon>
        <taxon>Massilia</taxon>
    </lineage>
</organism>
<dbReference type="EMBL" id="CP029343">
    <property type="protein sequence ID" value="AWL07378.1"/>
    <property type="molecule type" value="Genomic_DNA"/>
</dbReference>
<reference evidence="2 3" key="1">
    <citation type="submission" date="2018-05" db="EMBL/GenBank/DDBJ databases">
        <title>Complete genome sequence of Massilia oculi sp. nov. CCUG 43427T (=DSM 26321T), the type strain of M. oculi, and comparison with genome sequences of other Massilia strains.</title>
        <authorList>
            <person name="Zhu B."/>
        </authorList>
    </citation>
    <scope>NUCLEOTIDE SEQUENCE [LARGE SCALE GENOMIC DNA]</scope>
    <source>
        <strain evidence="2 3">CCUG 43427</strain>
    </source>
</reference>
<dbReference type="SUPFAM" id="SSF69255">
    <property type="entry name" value="gp5 N-terminal domain-like"/>
    <property type="match status" value="1"/>
</dbReference>
<keyword evidence="3" id="KW-1185">Reference proteome</keyword>
<dbReference type="SUPFAM" id="SSF69349">
    <property type="entry name" value="Phage fibre proteins"/>
    <property type="match status" value="1"/>
</dbReference>
<feature type="domain" description="Gp5/Type VI secretion system Vgr protein OB-fold" evidence="1">
    <location>
        <begin position="379"/>
        <end position="453"/>
    </location>
</feature>